<name>A0AAV4QKL0_9ARAC</name>
<dbReference type="AlphaFoldDB" id="A0AAV4QKL0"/>
<dbReference type="EMBL" id="BPLQ01004695">
    <property type="protein sequence ID" value="GIY09960.1"/>
    <property type="molecule type" value="Genomic_DNA"/>
</dbReference>
<gene>
    <name evidence="1" type="ORF">CDAR_448431</name>
</gene>
<protein>
    <submittedName>
        <fullName evidence="1">Uncharacterized protein</fullName>
    </submittedName>
</protein>
<accession>A0AAV4QKL0</accession>
<dbReference type="Proteomes" id="UP001054837">
    <property type="component" value="Unassembled WGS sequence"/>
</dbReference>
<proteinExistence type="predicted"/>
<reference evidence="1 2" key="1">
    <citation type="submission" date="2021-06" db="EMBL/GenBank/DDBJ databases">
        <title>Caerostris darwini draft genome.</title>
        <authorList>
            <person name="Kono N."/>
            <person name="Arakawa K."/>
        </authorList>
    </citation>
    <scope>NUCLEOTIDE SEQUENCE [LARGE SCALE GENOMIC DNA]</scope>
</reference>
<keyword evidence="2" id="KW-1185">Reference proteome</keyword>
<organism evidence="1 2">
    <name type="scientific">Caerostris darwini</name>
    <dbReference type="NCBI Taxonomy" id="1538125"/>
    <lineage>
        <taxon>Eukaryota</taxon>
        <taxon>Metazoa</taxon>
        <taxon>Ecdysozoa</taxon>
        <taxon>Arthropoda</taxon>
        <taxon>Chelicerata</taxon>
        <taxon>Arachnida</taxon>
        <taxon>Araneae</taxon>
        <taxon>Araneomorphae</taxon>
        <taxon>Entelegynae</taxon>
        <taxon>Araneoidea</taxon>
        <taxon>Araneidae</taxon>
        <taxon>Caerostris</taxon>
    </lineage>
</organism>
<evidence type="ECO:0000313" key="1">
    <source>
        <dbReference type="EMBL" id="GIY09960.1"/>
    </source>
</evidence>
<comment type="caution">
    <text evidence="1">The sequence shown here is derived from an EMBL/GenBank/DDBJ whole genome shotgun (WGS) entry which is preliminary data.</text>
</comment>
<evidence type="ECO:0000313" key="2">
    <source>
        <dbReference type="Proteomes" id="UP001054837"/>
    </source>
</evidence>
<sequence>MRGNVKFLYHTLTSHNIKQRQYQNGTAFRKTTSSEICDRNRTSIRMQRPRGKTELFDNMNHTRKLSPTTSFKSWTKENSMTTTTTMMVTIHSSKTPRDEQ</sequence>